<evidence type="ECO:0000313" key="1">
    <source>
        <dbReference type="EMBL" id="KAH9317565.1"/>
    </source>
</evidence>
<keyword evidence="2" id="KW-1185">Reference proteome</keyword>
<feature type="non-terminal residue" evidence="1">
    <location>
        <position position="49"/>
    </location>
</feature>
<dbReference type="AlphaFoldDB" id="A0AA38G8Z9"/>
<name>A0AA38G8Z9_TAXCH</name>
<reference evidence="1 2" key="1">
    <citation type="journal article" date="2021" name="Nat. Plants">
        <title>The Taxus genome provides insights into paclitaxel biosynthesis.</title>
        <authorList>
            <person name="Xiong X."/>
            <person name="Gou J."/>
            <person name="Liao Q."/>
            <person name="Li Y."/>
            <person name="Zhou Q."/>
            <person name="Bi G."/>
            <person name="Li C."/>
            <person name="Du R."/>
            <person name="Wang X."/>
            <person name="Sun T."/>
            <person name="Guo L."/>
            <person name="Liang H."/>
            <person name="Lu P."/>
            <person name="Wu Y."/>
            <person name="Zhang Z."/>
            <person name="Ro D.K."/>
            <person name="Shang Y."/>
            <person name="Huang S."/>
            <person name="Yan J."/>
        </authorList>
    </citation>
    <scope>NUCLEOTIDE SEQUENCE [LARGE SCALE GENOMIC DNA]</scope>
    <source>
        <strain evidence="1">Ta-2019</strain>
    </source>
</reference>
<dbReference type="EMBL" id="JAHRHJ020000004">
    <property type="protein sequence ID" value="KAH9317565.1"/>
    <property type="molecule type" value="Genomic_DNA"/>
</dbReference>
<comment type="caution">
    <text evidence="1">The sequence shown here is derived from an EMBL/GenBank/DDBJ whole genome shotgun (WGS) entry which is preliminary data.</text>
</comment>
<evidence type="ECO:0000313" key="2">
    <source>
        <dbReference type="Proteomes" id="UP000824469"/>
    </source>
</evidence>
<proteinExistence type="predicted"/>
<organism evidence="1 2">
    <name type="scientific">Taxus chinensis</name>
    <name type="common">Chinese yew</name>
    <name type="synonym">Taxus wallichiana var. chinensis</name>
    <dbReference type="NCBI Taxonomy" id="29808"/>
    <lineage>
        <taxon>Eukaryota</taxon>
        <taxon>Viridiplantae</taxon>
        <taxon>Streptophyta</taxon>
        <taxon>Embryophyta</taxon>
        <taxon>Tracheophyta</taxon>
        <taxon>Spermatophyta</taxon>
        <taxon>Pinopsida</taxon>
        <taxon>Pinidae</taxon>
        <taxon>Conifers II</taxon>
        <taxon>Cupressales</taxon>
        <taxon>Taxaceae</taxon>
        <taxon>Taxus</taxon>
    </lineage>
</organism>
<gene>
    <name evidence="1" type="ORF">KI387_019334</name>
</gene>
<feature type="non-terminal residue" evidence="1">
    <location>
        <position position="1"/>
    </location>
</feature>
<accession>A0AA38G8Z9</accession>
<sequence length="49" mass="5758">NVALNCKKRSKDLHDDKIDQKALLVEDETDWDEYSKDEEISCPSDEEFL</sequence>
<protein>
    <submittedName>
        <fullName evidence="1">Uncharacterized protein</fullName>
    </submittedName>
</protein>
<dbReference type="Proteomes" id="UP000824469">
    <property type="component" value="Unassembled WGS sequence"/>
</dbReference>